<dbReference type="Pfam" id="PF12298">
    <property type="entry name" value="Bot1p"/>
    <property type="match status" value="1"/>
</dbReference>
<comment type="caution">
    <text evidence="2">The sequence shown here is derived from an EMBL/GenBank/DDBJ whole genome shotgun (WGS) entry which is preliminary data.</text>
</comment>
<dbReference type="GeneID" id="70136534"/>
<keyword evidence="3" id="KW-1185">Reference proteome</keyword>
<protein>
    <submittedName>
        <fullName evidence="2">Eukaryotic mitochondrial regulator protein-domain-containing protein</fullName>
    </submittedName>
</protein>
<reference evidence="2" key="1">
    <citation type="journal article" date="2021" name="Nat. Commun.">
        <title>Genetic determinants of endophytism in the Arabidopsis root mycobiome.</title>
        <authorList>
            <person name="Mesny F."/>
            <person name="Miyauchi S."/>
            <person name="Thiergart T."/>
            <person name="Pickel B."/>
            <person name="Atanasova L."/>
            <person name="Karlsson M."/>
            <person name="Huettel B."/>
            <person name="Barry K.W."/>
            <person name="Haridas S."/>
            <person name="Chen C."/>
            <person name="Bauer D."/>
            <person name="Andreopoulos W."/>
            <person name="Pangilinan J."/>
            <person name="LaButti K."/>
            <person name="Riley R."/>
            <person name="Lipzen A."/>
            <person name="Clum A."/>
            <person name="Drula E."/>
            <person name="Henrissat B."/>
            <person name="Kohler A."/>
            <person name="Grigoriev I.V."/>
            <person name="Martin F.M."/>
            <person name="Hacquard S."/>
        </authorList>
    </citation>
    <scope>NUCLEOTIDE SEQUENCE</scope>
    <source>
        <strain evidence="2">MPI-SDFR-AT-0073</strain>
    </source>
</reference>
<proteinExistence type="predicted"/>
<dbReference type="InterPro" id="IPR021036">
    <property type="entry name" value="Ribosomal_mS45"/>
</dbReference>
<dbReference type="RefSeq" id="XP_045956004.1">
    <property type="nucleotide sequence ID" value="XM_046107643.1"/>
</dbReference>
<evidence type="ECO:0000313" key="3">
    <source>
        <dbReference type="Proteomes" id="UP000758603"/>
    </source>
</evidence>
<organism evidence="2 3">
    <name type="scientific">Truncatella angustata</name>
    <dbReference type="NCBI Taxonomy" id="152316"/>
    <lineage>
        <taxon>Eukaryota</taxon>
        <taxon>Fungi</taxon>
        <taxon>Dikarya</taxon>
        <taxon>Ascomycota</taxon>
        <taxon>Pezizomycotina</taxon>
        <taxon>Sordariomycetes</taxon>
        <taxon>Xylariomycetidae</taxon>
        <taxon>Amphisphaeriales</taxon>
        <taxon>Sporocadaceae</taxon>
        <taxon>Truncatella</taxon>
    </lineage>
</organism>
<accession>A0A9P8UGI8</accession>
<feature type="region of interest" description="Disordered" evidence="1">
    <location>
        <begin position="235"/>
        <end position="254"/>
    </location>
</feature>
<dbReference type="PANTHER" id="PTHR28158">
    <property type="entry name" value="37S RIBOSOMAL PROTEIN S35, MITOCHONDRIAL"/>
    <property type="match status" value="1"/>
</dbReference>
<gene>
    <name evidence="2" type="ORF">BKA67DRAFT_660515</name>
</gene>
<evidence type="ECO:0000256" key="1">
    <source>
        <dbReference type="SAM" id="MobiDB-lite"/>
    </source>
</evidence>
<dbReference type="GO" id="GO:0032543">
    <property type="term" value="P:mitochondrial translation"/>
    <property type="evidence" value="ECO:0007669"/>
    <property type="project" value="TreeGrafter"/>
</dbReference>
<dbReference type="EMBL" id="JAGPXC010000006">
    <property type="protein sequence ID" value="KAH6651726.1"/>
    <property type="molecule type" value="Genomic_DNA"/>
</dbReference>
<dbReference type="OrthoDB" id="10052321at2759"/>
<dbReference type="PANTHER" id="PTHR28158:SF1">
    <property type="entry name" value="SMALL RIBOSOMAL SUBUNIT PROTEIN MS45"/>
    <property type="match status" value="1"/>
</dbReference>
<dbReference type="GO" id="GO:0005763">
    <property type="term" value="C:mitochondrial small ribosomal subunit"/>
    <property type="evidence" value="ECO:0007669"/>
    <property type="project" value="TreeGrafter"/>
</dbReference>
<dbReference type="AlphaFoldDB" id="A0A9P8UGI8"/>
<dbReference type="GO" id="GO:0003735">
    <property type="term" value="F:structural constituent of ribosome"/>
    <property type="evidence" value="ECO:0007669"/>
    <property type="project" value="TreeGrafter"/>
</dbReference>
<dbReference type="Proteomes" id="UP000758603">
    <property type="component" value="Unassembled WGS sequence"/>
</dbReference>
<name>A0A9P8UGI8_9PEZI</name>
<sequence>MPPRISSSAVTPSTSSILQICNVAFKAPQQQQITATFSTTTSRAYTPKARRLFWKWLTKQGTQFKRPSEKGTNYVSGKSHPFPLNTQFRSTPILDDRARELIWQKIIQKGETIKAVSAELGVDINRVAAVVRLKEVEKDMIAKGKQLALPYAKAIQSMLPTKSFRSDQQNDPLENINELHIHPHTMKQLYWPTSESRQFTREDAAKAFHRKMLSADERVPHPELVQMERDLLQGKNPSEAKTRFTESARESERKAAEERIKQVQQEEAAMTRINTKRFEFRFKEINAEDVGSDGRKITAVGARYGRPSYDRVKGAVKIPTSVP</sequence>
<evidence type="ECO:0000313" key="2">
    <source>
        <dbReference type="EMBL" id="KAH6651726.1"/>
    </source>
</evidence>